<organism evidence="2 3">
    <name type="scientific">Mediterraneibacter gnavus</name>
    <name type="common">Ruminococcus gnavus</name>
    <dbReference type="NCBI Taxonomy" id="33038"/>
    <lineage>
        <taxon>Bacteria</taxon>
        <taxon>Bacillati</taxon>
        <taxon>Bacillota</taxon>
        <taxon>Clostridia</taxon>
        <taxon>Lachnospirales</taxon>
        <taxon>Lachnospiraceae</taxon>
        <taxon>Mediterraneibacter</taxon>
    </lineage>
</organism>
<dbReference type="Proteomes" id="UP000286137">
    <property type="component" value="Unassembled WGS sequence"/>
</dbReference>
<dbReference type="RefSeq" id="WP_118014586.1">
    <property type="nucleotide sequence ID" value="NZ_QRTJ01000089.1"/>
</dbReference>
<comment type="caution">
    <text evidence="2">The sequence shown here is derived from an EMBL/GenBank/DDBJ whole genome shotgun (WGS) entry which is preliminary data.</text>
</comment>
<sequence>MNLPMKTENKVTYERTVIDRESGDIIEQEFIHKRGAEPPFIKLYLDCLCDFKGLSKSLNPILLEFLKYMTYANTSDPNGGQVIYLNAALKRNIANATGKTVKRIEQAITDFVKTGVFARIATGTYQVNAELFGKGDWKDIK</sequence>
<dbReference type="GO" id="GO:0006260">
    <property type="term" value="P:DNA replication"/>
    <property type="evidence" value="ECO:0007669"/>
    <property type="project" value="InterPro"/>
</dbReference>
<dbReference type="EMBL" id="QRTJ01000089">
    <property type="protein sequence ID" value="RGQ56970.1"/>
    <property type="molecule type" value="Genomic_DNA"/>
</dbReference>
<dbReference type="InterPro" id="IPR008813">
    <property type="entry name" value="Plasmid_replication_RepL"/>
</dbReference>
<accession>A0A412BM72</accession>
<dbReference type="AlphaFoldDB" id="A0A412BM72"/>
<name>A0A412BM72_MEDGN</name>
<protein>
    <recommendedName>
        <fullName evidence="1">Plasmid replication protein RepL domain-containing protein</fullName>
    </recommendedName>
</protein>
<evidence type="ECO:0000313" key="2">
    <source>
        <dbReference type="EMBL" id="RGQ56970.1"/>
    </source>
</evidence>
<evidence type="ECO:0000259" key="1">
    <source>
        <dbReference type="Pfam" id="PF05732"/>
    </source>
</evidence>
<dbReference type="GO" id="GO:0006276">
    <property type="term" value="P:plasmid maintenance"/>
    <property type="evidence" value="ECO:0007669"/>
    <property type="project" value="InterPro"/>
</dbReference>
<feature type="domain" description="Plasmid replication protein RepL" evidence="1">
    <location>
        <begin position="9"/>
        <end position="139"/>
    </location>
</feature>
<reference evidence="2 3" key="1">
    <citation type="submission" date="2018-08" db="EMBL/GenBank/DDBJ databases">
        <title>A genome reference for cultivated species of the human gut microbiota.</title>
        <authorList>
            <person name="Zou Y."/>
            <person name="Xue W."/>
            <person name="Luo G."/>
        </authorList>
    </citation>
    <scope>NUCLEOTIDE SEQUENCE [LARGE SCALE GENOMIC DNA]</scope>
    <source>
        <strain evidence="2 3">AF27-4BH</strain>
    </source>
</reference>
<evidence type="ECO:0000313" key="3">
    <source>
        <dbReference type="Proteomes" id="UP000286137"/>
    </source>
</evidence>
<gene>
    <name evidence="2" type="ORF">DWY88_18415</name>
</gene>
<dbReference type="Pfam" id="PF05732">
    <property type="entry name" value="RepL"/>
    <property type="match status" value="1"/>
</dbReference>
<proteinExistence type="predicted"/>
<feature type="non-terminal residue" evidence="2">
    <location>
        <position position="141"/>
    </location>
</feature>